<evidence type="ECO:0000256" key="5">
    <source>
        <dbReference type="ARBA" id="ARBA00047508"/>
    </source>
</evidence>
<dbReference type="EMBL" id="FNXT01000329">
    <property type="protein sequence ID" value="SZX63514.1"/>
    <property type="molecule type" value="Genomic_DNA"/>
</dbReference>
<organism evidence="9 10">
    <name type="scientific">Tetradesmus obliquus</name>
    <name type="common">Green alga</name>
    <name type="synonym">Acutodesmus obliquus</name>
    <dbReference type="NCBI Taxonomy" id="3088"/>
    <lineage>
        <taxon>Eukaryota</taxon>
        <taxon>Viridiplantae</taxon>
        <taxon>Chlorophyta</taxon>
        <taxon>core chlorophytes</taxon>
        <taxon>Chlorophyceae</taxon>
        <taxon>CS clade</taxon>
        <taxon>Sphaeropleales</taxon>
        <taxon>Scenedesmaceae</taxon>
        <taxon>Tetradesmus</taxon>
    </lineage>
</organism>
<dbReference type="PANTHER" id="PTHR21337:SF0">
    <property type="entry name" value="PHOSPHO-2-DEHYDRO-3-DEOXYHEPTONATE ALDOLASE"/>
    <property type="match status" value="1"/>
</dbReference>
<evidence type="ECO:0000256" key="2">
    <source>
        <dbReference type="ARBA" id="ARBA00008911"/>
    </source>
</evidence>
<keyword evidence="10" id="KW-1185">Reference proteome</keyword>
<feature type="binding site" evidence="6">
    <location>
        <begin position="318"/>
        <end position="319"/>
    </location>
    <ligand>
        <name>phosphoenolpyruvate</name>
        <dbReference type="ChEBI" id="CHEBI:58702"/>
    </ligand>
</feature>
<accession>A0A383VFR6</accession>
<dbReference type="AlphaFoldDB" id="A0A383VFR6"/>
<gene>
    <name evidence="9" type="ORF">BQ4739_LOCUS4050</name>
</gene>
<feature type="binding site" evidence="6">
    <location>
        <position position="475"/>
    </location>
    <ligand>
        <name>Mn(2+)</name>
        <dbReference type="ChEBI" id="CHEBI:29035"/>
    </ligand>
</feature>
<dbReference type="SUPFAM" id="SSF51569">
    <property type="entry name" value="Aldolase"/>
    <property type="match status" value="1"/>
</dbReference>
<feature type="binding site" evidence="6">
    <location>
        <position position="404"/>
    </location>
    <ligand>
        <name>Mn(2+)</name>
        <dbReference type="ChEBI" id="CHEBI:29035"/>
    </ligand>
</feature>
<dbReference type="Gene3D" id="3.20.20.70">
    <property type="entry name" value="Aldolase class I"/>
    <property type="match status" value="1"/>
</dbReference>
<comment type="similarity">
    <text evidence="2 7">Belongs to the class-II DAHP synthase family.</text>
</comment>
<keyword evidence="6" id="KW-0170">Cobalt</keyword>
<dbReference type="GO" id="GO:0008652">
    <property type="term" value="P:amino acid biosynthetic process"/>
    <property type="evidence" value="ECO:0007669"/>
    <property type="project" value="UniProtKB-KW"/>
</dbReference>
<name>A0A383VFR6_TETOB</name>
<dbReference type="InterPro" id="IPR013785">
    <property type="entry name" value="Aldolase_TIM"/>
</dbReference>
<keyword evidence="7" id="KW-0934">Plastid</keyword>
<feature type="binding site" evidence="6">
    <location>
        <position position="372"/>
    </location>
    <ligand>
        <name>phosphoenolpyruvate</name>
        <dbReference type="ChEBI" id="CHEBI:58702"/>
    </ligand>
</feature>
<feature type="binding site" evidence="6">
    <location>
        <position position="159"/>
    </location>
    <ligand>
        <name>phosphoenolpyruvate</name>
        <dbReference type="ChEBI" id="CHEBI:58702"/>
    </ligand>
</feature>
<keyword evidence="6" id="KW-0104">Cadmium</keyword>
<dbReference type="NCBIfam" id="TIGR01358">
    <property type="entry name" value="DAHP_synth_II"/>
    <property type="match status" value="1"/>
</dbReference>
<evidence type="ECO:0000313" key="9">
    <source>
        <dbReference type="EMBL" id="SZX63514.1"/>
    </source>
</evidence>
<evidence type="ECO:0000256" key="3">
    <source>
        <dbReference type="ARBA" id="ARBA00022679"/>
    </source>
</evidence>
<dbReference type="GO" id="GO:0009073">
    <property type="term" value="P:aromatic amino acid family biosynthetic process"/>
    <property type="evidence" value="ECO:0007669"/>
    <property type="project" value="UniProtKB-KW"/>
</dbReference>
<evidence type="ECO:0000256" key="8">
    <source>
        <dbReference type="SAM" id="MobiDB-lite"/>
    </source>
</evidence>
<comment type="catalytic activity">
    <reaction evidence="5 7">
        <text>D-erythrose 4-phosphate + phosphoenolpyruvate + H2O = 7-phospho-2-dehydro-3-deoxy-D-arabino-heptonate + phosphate</text>
        <dbReference type="Rhea" id="RHEA:14717"/>
        <dbReference type="ChEBI" id="CHEBI:15377"/>
        <dbReference type="ChEBI" id="CHEBI:16897"/>
        <dbReference type="ChEBI" id="CHEBI:43474"/>
        <dbReference type="ChEBI" id="CHEBI:58394"/>
        <dbReference type="ChEBI" id="CHEBI:58702"/>
        <dbReference type="EC" id="2.5.1.54"/>
    </reaction>
</comment>
<dbReference type="EC" id="2.5.1.54" evidence="7"/>
<proteinExistence type="inferred from homology"/>
<sequence>MATTIGAKQQLQRGASCRPARAGLKRAVRVQAIASEPRVAVTSNNGAAPGTTLGDWSPESWRKRTAHQQPNYPDKEEVAKACGEIKSYPPLIFAGECRNLQERLAKAAVGEAFILQGGDCAEAFTQFSANQIRDTYRVLLQMSVVMMFGGGVPVVKLGRMAGQFAKPRSADLETKGDVSLPSYRGDIINGPEFTEQARIPDPWRLVRAYNQSAATLNLLRGFSTGGYAGLKRIANWNLDFMANSDEGKAYMDLARRVDEALQFMMACGLSSDSDIMSETEFYTSHECLLLDYEEALTRLDSTTNTWYDCSAHFLWCGERTRQLDASHVEFMRGIQNPIGVKVSDKMDPAELVSLIASLNPDNTPGRLAVIVRMGAEKLRAKFPALIEAVEQAGQVVTWVCDPMHGNTESCNGFKTRRYDNVRAEVEAFFDVHDAMGSVPGGVHLEMTGDNVTECVGGGSAVGEEDLNTRYHTHCDPRLNAEQSLEMAFYVASRLRQRKEKIAKQKNQHITLAF</sequence>
<comment type="cofactor">
    <cofactor evidence="6">
        <name>Mn(2+)</name>
        <dbReference type="ChEBI" id="CHEBI:29035"/>
    </cofactor>
    <cofactor evidence="6">
        <name>Co(2+)</name>
        <dbReference type="ChEBI" id="CHEBI:48828"/>
    </cofactor>
    <cofactor evidence="6">
        <name>Cd(2+)</name>
        <dbReference type="ChEBI" id="CHEBI:48775"/>
    </cofactor>
    <text evidence="6">Binds 1 divalent cation per subunit. The enzyme is active with manganese, cobalt or cadmium ions.</text>
</comment>
<keyword evidence="7" id="KW-0028">Amino-acid biosynthesis</keyword>
<protein>
    <recommendedName>
        <fullName evidence="7">Phospho-2-dehydro-3-deoxyheptonate aldolase</fullName>
        <ecNumber evidence="7">2.5.1.54</ecNumber>
    </recommendedName>
</protein>
<dbReference type="UniPathway" id="UPA00053">
    <property type="reaction ID" value="UER00084"/>
</dbReference>
<dbReference type="GO" id="GO:0003849">
    <property type="term" value="F:3-deoxy-7-phosphoheptulonate synthase activity"/>
    <property type="evidence" value="ECO:0007669"/>
    <property type="project" value="UniProtKB-EC"/>
</dbReference>
<evidence type="ECO:0000256" key="6">
    <source>
        <dbReference type="PIRSR" id="PIRSR602480-1"/>
    </source>
</evidence>
<comment type="subcellular location">
    <subcellularLocation>
        <location evidence="7">Plastid</location>
        <location evidence="7">Chloroplast</location>
    </subcellularLocation>
</comment>
<evidence type="ECO:0000313" key="10">
    <source>
        <dbReference type="Proteomes" id="UP000256970"/>
    </source>
</evidence>
<feature type="binding site" evidence="6">
    <location>
        <position position="120"/>
    </location>
    <ligand>
        <name>Mn(2+)</name>
        <dbReference type="ChEBI" id="CHEBI:29035"/>
    </ligand>
</feature>
<reference evidence="9 10" key="1">
    <citation type="submission" date="2016-10" db="EMBL/GenBank/DDBJ databases">
        <authorList>
            <person name="Cai Z."/>
        </authorList>
    </citation>
    <scope>NUCLEOTIDE SEQUENCE [LARGE SCALE GENOMIC DNA]</scope>
</reference>
<dbReference type="GO" id="GO:0009507">
    <property type="term" value="C:chloroplast"/>
    <property type="evidence" value="ECO:0007669"/>
    <property type="project" value="UniProtKB-SubCell"/>
</dbReference>
<dbReference type="Proteomes" id="UP000256970">
    <property type="component" value="Unassembled WGS sequence"/>
</dbReference>
<evidence type="ECO:0000256" key="4">
    <source>
        <dbReference type="ARBA" id="ARBA00023141"/>
    </source>
</evidence>
<comment type="pathway">
    <text evidence="1 7">Metabolic intermediate biosynthesis; chorismate biosynthesis; chorismate from D-erythrose 4-phosphate and phosphoenolpyruvate: step 1/7.</text>
</comment>
<feature type="binding site" evidence="6">
    <location>
        <position position="341"/>
    </location>
    <ligand>
        <name>phosphoenolpyruvate</name>
        <dbReference type="ChEBI" id="CHEBI:58702"/>
    </ligand>
</feature>
<evidence type="ECO:0000256" key="7">
    <source>
        <dbReference type="RuleBase" id="RU363071"/>
    </source>
</evidence>
<keyword evidence="7" id="KW-0809">Transit peptide</keyword>
<dbReference type="PANTHER" id="PTHR21337">
    <property type="entry name" value="PHOSPHO-2-DEHYDRO-3-DEOXYHEPTONATE ALDOLASE 1, 2"/>
    <property type="match status" value="1"/>
</dbReference>
<dbReference type="STRING" id="3088.A0A383VFR6"/>
<keyword evidence="6" id="KW-0464">Manganese</keyword>
<feature type="binding site" evidence="6">
    <location>
        <position position="445"/>
    </location>
    <ligand>
        <name>Mn(2+)</name>
        <dbReference type="ChEBI" id="CHEBI:29035"/>
    </ligand>
</feature>
<keyword evidence="7" id="KW-0150">Chloroplast</keyword>
<keyword evidence="4 7" id="KW-0057">Aromatic amino acid biosynthesis</keyword>
<dbReference type="InterPro" id="IPR002480">
    <property type="entry name" value="DAHP_synth_2"/>
</dbReference>
<feature type="region of interest" description="Disordered" evidence="8">
    <location>
        <begin position="41"/>
        <end position="74"/>
    </location>
</feature>
<evidence type="ECO:0000256" key="1">
    <source>
        <dbReference type="ARBA" id="ARBA00004688"/>
    </source>
</evidence>
<dbReference type="GO" id="GO:0009423">
    <property type="term" value="P:chorismate biosynthetic process"/>
    <property type="evidence" value="ECO:0007669"/>
    <property type="project" value="UniProtKB-UniPathway"/>
</dbReference>
<dbReference type="Pfam" id="PF01474">
    <property type="entry name" value="DAHP_synth_2"/>
    <property type="match status" value="1"/>
</dbReference>
<keyword evidence="3 7" id="KW-0808">Transferase</keyword>